<evidence type="ECO:0000313" key="1">
    <source>
        <dbReference type="EMBL" id="GIM84798.1"/>
    </source>
</evidence>
<protein>
    <submittedName>
        <fullName evidence="1">Uncharacterized protein</fullName>
    </submittedName>
</protein>
<name>A0ABQ4JQP0_SALAC</name>
<proteinExistence type="predicted"/>
<dbReference type="Proteomes" id="UP000677457">
    <property type="component" value="Unassembled WGS sequence"/>
</dbReference>
<comment type="caution">
    <text evidence="1">The sequence shown here is derived from an EMBL/GenBank/DDBJ whole genome shotgun (WGS) entry which is preliminary data.</text>
</comment>
<evidence type="ECO:0000313" key="2">
    <source>
        <dbReference type="Proteomes" id="UP000677457"/>
    </source>
</evidence>
<keyword evidence="2" id="KW-1185">Reference proteome</keyword>
<reference evidence="1 2" key="1">
    <citation type="submission" date="2021-03" db="EMBL/GenBank/DDBJ databases">
        <title>Whole genome shotgun sequence of Salinispora arenicola NBRC 105043.</title>
        <authorList>
            <person name="Komaki H."/>
            <person name="Tamura T."/>
        </authorList>
    </citation>
    <scope>NUCLEOTIDE SEQUENCE [LARGE SCALE GENOMIC DNA]</scope>
    <source>
        <strain evidence="1 2">NBRC 105043</strain>
    </source>
</reference>
<sequence>MPRKVTRGRGAPDGGVTAPIGGMGWVFGYGIVTPVSPLALAPLVASHPTVAPARGRAPELDCSSV</sequence>
<gene>
    <name evidence="1" type="ORF">Sar04_19140</name>
</gene>
<dbReference type="EMBL" id="BOQM01000011">
    <property type="protein sequence ID" value="GIM84798.1"/>
    <property type="molecule type" value="Genomic_DNA"/>
</dbReference>
<organism evidence="1 2">
    <name type="scientific">Salinispora arenicola</name>
    <dbReference type="NCBI Taxonomy" id="168697"/>
    <lineage>
        <taxon>Bacteria</taxon>
        <taxon>Bacillati</taxon>
        <taxon>Actinomycetota</taxon>
        <taxon>Actinomycetes</taxon>
        <taxon>Micromonosporales</taxon>
        <taxon>Micromonosporaceae</taxon>
        <taxon>Salinispora</taxon>
    </lineage>
</organism>
<accession>A0ABQ4JQP0</accession>